<sequence>MSPMLHVRQFGPDDGVPVLMVHGVTGHGGRWKRLAEEFLYGFRVIAPDLRGHGQSTHLPPWTLEQHAADLLSVLDSLAVTGLPVIGHSFGGAAAIHLARLAPQRVTKLVLLDPAIGLDPQFVMDTMPMWPQVFQSIEEAGAWQRDEWAGISLRDVEEELHENFVQTSDGRWMSRSNYSAVTTAWSEMSRAAQLPPPTTHTLLVSAKRSPFVRPAFVDACKMTMHANLEVTEFDSGHMLQFEHPVETAELIMDFLGR</sequence>
<name>A0A428ZFK9_KIBAR</name>
<dbReference type="EMBL" id="QHKI01000007">
    <property type="protein sequence ID" value="RSM86882.1"/>
    <property type="molecule type" value="Genomic_DNA"/>
</dbReference>
<dbReference type="Proteomes" id="UP000287547">
    <property type="component" value="Unassembled WGS sequence"/>
</dbReference>
<evidence type="ECO:0000313" key="3">
    <source>
        <dbReference type="Proteomes" id="UP000287547"/>
    </source>
</evidence>
<dbReference type="GO" id="GO:0016787">
    <property type="term" value="F:hydrolase activity"/>
    <property type="evidence" value="ECO:0007669"/>
    <property type="project" value="UniProtKB-KW"/>
</dbReference>
<gene>
    <name evidence="2" type="ORF">DMH04_11535</name>
</gene>
<dbReference type="InterPro" id="IPR029058">
    <property type="entry name" value="AB_hydrolase_fold"/>
</dbReference>
<dbReference type="InterPro" id="IPR000639">
    <property type="entry name" value="Epox_hydrolase-like"/>
</dbReference>
<dbReference type="PANTHER" id="PTHR43194">
    <property type="entry name" value="HYDROLASE ALPHA/BETA FOLD FAMILY"/>
    <property type="match status" value="1"/>
</dbReference>
<dbReference type="InterPro" id="IPR000073">
    <property type="entry name" value="AB_hydrolase_1"/>
</dbReference>
<protein>
    <submittedName>
        <fullName evidence="2">Alpha/beta hydrolase</fullName>
    </submittedName>
</protein>
<dbReference type="Pfam" id="PF12697">
    <property type="entry name" value="Abhydrolase_6"/>
    <property type="match status" value="1"/>
</dbReference>
<dbReference type="PRINTS" id="PR00412">
    <property type="entry name" value="EPOXHYDRLASE"/>
</dbReference>
<feature type="domain" description="AB hydrolase-1" evidence="1">
    <location>
        <begin position="18"/>
        <end position="248"/>
    </location>
</feature>
<dbReference type="PANTHER" id="PTHR43194:SF2">
    <property type="entry name" value="PEROXISOMAL MEMBRANE PROTEIN LPX1"/>
    <property type="match status" value="1"/>
</dbReference>
<evidence type="ECO:0000313" key="2">
    <source>
        <dbReference type="EMBL" id="RSM86882.1"/>
    </source>
</evidence>
<proteinExistence type="predicted"/>
<dbReference type="InterPro" id="IPR050228">
    <property type="entry name" value="Carboxylesterase_BioH"/>
</dbReference>
<dbReference type="Gene3D" id="3.40.50.1820">
    <property type="entry name" value="alpha/beta hydrolase"/>
    <property type="match status" value="1"/>
</dbReference>
<dbReference type="SUPFAM" id="SSF53474">
    <property type="entry name" value="alpha/beta-Hydrolases"/>
    <property type="match status" value="1"/>
</dbReference>
<dbReference type="AlphaFoldDB" id="A0A428ZFK9"/>
<evidence type="ECO:0000259" key="1">
    <source>
        <dbReference type="Pfam" id="PF12697"/>
    </source>
</evidence>
<comment type="caution">
    <text evidence="2">The sequence shown here is derived from an EMBL/GenBank/DDBJ whole genome shotgun (WGS) entry which is preliminary data.</text>
</comment>
<reference evidence="2 3" key="1">
    <citation type="submission" date="2018-05" db="EMBL/GenBank/DDBJ databases">
        <title>Evolution of GPA BGCs.</title>
        <authorList>
            <person name="Waglechner N."/>
            <person name="Wright G.D."/>
        </authorList>
    </citation>
    <scope>NUCLEOTIDE SEQUENCE [LARGE SCALE GENOMIC DNA]</scope>
    <source>
        <strain evidence="2 3">A82846</strain>
    </source>
</reference>
<keyword evidence="2" id="KW-0378">Hydrolase</keyword>
<accession>A0A428ZFK9</accession>
<dbReference type="PRINTS" id="PR00111">
    <property type="entry name" value="ABHYDROLASE"/>
</dbReference>
<organism evidence="2 3">
    <name type="scientific">Kibdelosporangium aridum</name>
    <dbReference type="NCBI Taxonomy" id="2030"/>
    <lineage>
        <taxon>Bacteria</taxon>
        <taxon>Bacillati</taxon>
        <taxon>Actinomycetota</taxon>
        <taxon>Actinomycetes</taxon>
        <taxon>Pseudonocardiales</taxon>
        <taxon>Pseudonocardiaceae</taxon>
        <taxon>Kibdelosporangium</taxon>
    </lineage>
</organism>